<dbReference type="InterPro" id="IPR036691">
    <property type="entry name" value="Endo/exonu/phosph_ase_sf"/>
</dbReference>
<dbReference type="AlphaFoldDB" id="A0A438IUY1"/>
<dbReference type="SUPFAM" id="SSF56219">
    <property type="entry name" value="DNase I-like"/>
    <property type="match status" value="1"/>
</dbReference>
<proteinExistence type="predicted"/>
<organism evidence="1 2">
    <name type="scientific">Vitis vinifera</name>
    <name type="common">Grape</name>
    <dbReference type="NCBI Taxonomy" id="29760"/>
    <lineage>
        <taxon>Eukaryota</taxon>
        <taxon>Viridiplantae</taxon>
        <taxon>Streptophyta</taxon>
        <taxon>Embryophyta</taxon>
        <taxon>Tracheophyta</taxon>
        <taxon>Spermatophyta</taxon>
        <taxon>Magnoliopsida</taxon>
        <taxon>eudicotyledons</taxon>
        <taxon>Gunneridae</taxon>
        <taxon>Pentapetalae</taxon>
        <taxon>rosids</taxon>
        <taxon>Vitales</taxon>
        <taxon>Vitaceae</taxon>
        <taxon>Viteae</taxon>
        <taxon>Vitis</taxon>
    </lineage>
</organism>
<evidence type="ECO:0000313" key="2">
    <source>
        <dbReference type="Proteomes" id="UP000288805"/>
    </source>
</evidence>
<accession>A0A438IUY1</accession>
<evidence type="ECO:0000313" key="1">
    <source>
        <dbReference type="EMBL" id="RVX00548.1"/>
    </source>
</evidence>
<dbReference type="Proteomes" id="UP000288805">
    <property type="component" value="Unassembled WGS sequence"/>
</dbReference>
<dbReference type="EMBL" id="QGNW01000081">
    <property type="protein sequence ID" value="RVX00548.1"/>
    <property type="molecule type" value="Genomic_DNA"/>
</dbReference>
<name>A0A438IUY1_VITVI</name>
<sequence>MSLHFVVEVEEASKEWERSILGVGGGFVFGQEDSFGKGKHVAVLWPLTRIWRNTGICSGPGFSLESEGGISLVLCRWWLIPLVSRSSCGGRLLHGRVRCNPCGVAEEGWGEGMRVREGSVPDVMGAIVGAEASLFLSGDGQEISGAGKAHLEVGWACLLRRGEKLLGVSVSGSTSHSPLIEDLHDQCLSSPLTAMGFFKGLNPCVSNLTVLEVALKPLVDDAFLEKALKFQGTFSSSLSSWGEGATSSSTPFWVSAFVDLGGDCKGTVDLVKVWGGSPEREGGVLEIGVEVVKGSLSMVLHDGSKVVFPQNASLGEYLLFDKELSKFKEFSKFLGMSVEGGLRRMDCTVSYGDPTTASRRSGVNDWDKRKLIKLVVRSQKADLVYFLETKVQETLLKVVKSLDVGSFLDWGTVDARGASGGILIFWDNRVLDLLKLECRGFTNFGRFWNVEDGGDFNSVRFLRERRNEFNLTVEMRRCFEVIEGLRLKDLPLSDGQFMWCGGFNSQVASRDQGWVRRAYQTLLMENGDWRPHFGGLRFGVLREERSRSLEVPSSKEVFEALCNLSGDKALGRMESFEDVVSIMVCRVGKLPTSYLGLPLGVSFKSSKEFFVGLVALNKALLGKWSWRFVVERDSFWKQVIIDKFGVDEGGWCSRGVRGGYGVGVWKAIRKEWEGSVLEQNFDHRSAQKEGMEHAEQWVLHSSIKRNLLSWHGAFVGKRREKAWRAAP</sequence>
<gene>
    <name evidence="1" type="ORF">CK203_037030</name>
</gene>
<protein>
    <submittedName>
        <fullName evidence="1">Uncharacterized protein</fullName>
    </submittedName>
</protein>
<reference evidence="1 2" key="1">
    <citation type="journal article" date="2018" name="PLoS Genet.">
        <title>Population sequencing reveals clonal diversity and ancestral inbreeding in the grapevine cultivar Chardonnay.</title>
        <authorList>
            <person name="Roach M.J."/>
            <person name="Johnson D.L."/>
            <person name="Bohlmann J."/>
            <person name="van Vuuren H.J."/>
            <person name="Jones S.J."/>
            <person name="Pretorius I.S."/>
            <person name="Schmidt S.A."/>
            <person name="Borneman A.R."/>
        </authorList>
    </citation>
    <scope>NUCLEOTIDE SEQUENCE [LARGE SCALE GENOMIC DNA]</scope>
    <source>
        <strain evidence="2">cv. Chardonnay</strain>
        <tissue evidence="1">Leaf</tissue>
    </source>
</reference>
<comment type="caution">
    <text evidence="1">The sequence shown here is derived from an EMBL/GenBank/DDBJ whole genome shotgun (WGS) entry which is preliminary data.</text>
</comment>